<dbReference type="EMBL" id="VSRR010008728">
    <property type="protein sequence ID" value="MPC49203.1"/>
    <property type="molecule type" value="Genomic_DNA"/>
</dbReference>
<keyword evidence="2" id="KW-0812">Transmembrane</keyword>
<dbReference type="AlphaFoldDB" id="A0A5B7FW54"/>
<evidence type="ECO:0000313" key="4">
    <source>
        <dbReference type="Proteomes" id="UP000324222"/>
    </source>
</evidence>
<evidence type="ECO:0000256" key="1">
    <source>
        <dbReference type="SAM" id="MobiDB-lite"/>
    </source>
</evidence>
<feature type="region of interest" description="Disordered" evidence="1">
    <location>
        <begin position="44"/>
        <end position="65"/>
    </location>
</feature>
<name>A0A5B7FW54_PORTR</name>
<sequence>MELIEEGGGMTMFNHTLMHSRHLASDHLDCTAWVLQGVARRAGGEVKGRRNTHKPGKQGEEREENVVGRKLCKASSMFVLVVVVVAVAVVLVSCNTCVYRVL</sequence>
<keyword evidence="2" id="KW-1133">Transmembrane helix</keyword>
<evidence type="ECO:0000313" key="3">
    <source>
        <dbReference type="EMBL" id="MPC49203.1"/>
    </source>
</evidence>
<gene>
    <name evidence="3" type="ORF">E2C01_042999</name>
</gene>
<proteinExistence type="predicted"/>
<accession>A0A5B7FW54</accession>
<evidence type="ECO:0000256" key="2">
    <source>
        <dbReference type="SAM" id="Phobius"/>
    </source>
</evidence>
<organism evidence="3 4">
    <name type="scientific">Portunus trituberculatus</name>
    <name type="common">Swimming crab</name>
    <name type="synonym">Neptunus trituberculatus</name>
    <dbReference type="NCBI Taxonomy" id="210409"/>
    <lineage>
        <taxon>Eukaryota</taxon>
        <taxon>Metazoa</taxon>
        <taxon>Ecdysozoa</taxon>
        <taxon>Arthropoda</taxon>
        <taxon>Crustacea</taxon>
        <taxon>Multicrustacea</taxon>
        <taxon>Malacostraca</taxon>
        <taxon>Eumalacostraca</taxon>
        <taxon>Eucarida</taxon>
        <taxon>Decapoda</taxon>
        <taxon>Pleocyemata</taxon>
        <taxon>Brachyura</taxon>
        <taxon>Eubrachyura</taxon>
        <taxon>Portunoidea</taxon>
        <taxon>Portunidae</taxon>
        <taxon>Portuninae</taxon>
        <taxon>Portunus</taxon>
    </lineage>
</organism>
<feature type="transmembrane region" description="Helical" evidence="2">
    <location>
        <begin position="78"/>
        <end position="101"/>
    </location>
</feature>
<reference evidence="3 4" key="1">
    <citation type="submission" date="2019-05" db="EMBL/GenBank/DDBJ databases">
        <title>Another draft genome of Portunus trituberculatus and its Hox gene families provides insights of decapod evolution.</title>
        <authorList>
            <person name="Jeong J.-H."/>
            <person name="Song I."/>
            <person name="Kim S."/>
            <person name="Choi T."/>
            <person name="Kim D."/>
            <person name="Ryu S."/>
            <person name="Kim W."/>
        </authorList>
    </citation>
    <scope>NUCLEOTIDE SEQUENCE [LARGE SCALE GENOMIC DNA]</scope>
    <source>
        <tissue evidence="3">Muscle</tissue>
    </source>
</reference>
<comment type="caution">
    <text evidence="3">The sequence shown here is derived from an EMBL/GenBank/DDBJ whole genome shotgun (WGS) entry which is preliminary data.</text>
</comment>
<dbReference type="Proteomes" id="UP000324222">
    <property type="component" value="Unassembled WGS sequence"/>
</dbReference>
<keyword evidence="4" id="KW-1185">Reference proteome</keyword>
<protein>
    <submittedName>
        <fullName evidence="3">Uncharacterized protein</fullName>
    </submittedName>
</protein>
<keyword evidence="2" id="KW-0472">Membrane</keyword>